<dbReference type="Pfam" id="PF02009">
    <property type="entry name" value="RIFIN"/>
    <property type="match status" value="1"/>
</dbReference>
<evidence type="ECO:0000313" key="4">
    <source>
        <dbReference type="Proteomes" id="UP000030656"/>
    </source>
</evidence>
<keyword evidence="2" id="KW-0812">Transmembrane</keyword>
<name>A0A024VU84_PLAFA</name>
<feature type="transmembrane region" description="Helical" evidence="2">
    <location>
        <begin position="245"/>
        <end position="268"/>
    </location>
</feature>
<reference evidence="3 4" key="2">
    <citation type="submission" date="2013-02" db="EMBL/GenBank/DDBJ databases">
        <title>The Genome Sequence of Plasmodium falciparum FCH/4.</title>
        <authorList>
            <consortium name="The Broad Institute Genome Sequencing Platform"/>
            <consortium name="The Broad Institute Genome Sequencing Center for Infectious Disease"/>
            <person name="Neafsey D."/>
            <person name="Cheeseman I."/>
            <person name="Volkman S."/>
            <person name="Adams J."/>
            <person name="Walker B."/>
            <person name="Young S.K."/>
            <person name="Zeng Q."/>
            <person name="Gargeya S."/>
            <person name="Fitzgerald M."/>
            <person name="Haas B."/>
            <person name="Abouelleil A."/>
            <person name="Alvarado L."/>
            <person name="Arachchi H.M."/>
            <person name="Berlin A.M."/>
            <person name="Chapman S.B."/>
            <person name="Dewar J."/>
            <person name="Goldberg J."/>
            <person name="Griggs A."/>
            <person name="Gujja S."/>
            <person name="Hansen M."/>
            <person name="Howarth C."/>
            <person name="Imamovic A."/>
            <person name="Larimer J."/>
            <person name="McCowan C."/>
            <person name="Murphy C."/>
            <person name="Neiman D."/>
            <person name="Pearson M."/>
            <person name="Priest M."/>
            <person name="Roberts A."/>
            <person name="Saif S."/>
            <person name="Shea T."/>
            <person name="Sisk P."/>
            <person name="Sykes S."/>
            <person name="Wortman J."/>
            <person name="Nusbaum C."/>
            <person name="Birren B."/>
        </authorList>
    </citation>
    <scope>NUCLEOTIDE SEQUENCE [LARGE SCALE GENOMIC DNA]</scope>
    <source>
        <strain evidence="3 4">FCH/4</strain>
    </source>
</reference>
<dbReference type="CDD" id="cd12087">
    <property type="entry name" value="TM_EGFR-like"/>
    <property type="match status" value="1"/>
</dbReference>
<keyword evidence="2" id="KW-0472">Membrane</keyword>
<gene>
    <name evidence="3" type="ORF">PFFCH_00548</name>
</gene>
<evidence type="ECO:0008006" key="5">
    <source>
        <dbReference type="Google" id="ProtNLM"/>
    </source>
</evidence>
<feature type="region of interest" description="Disordered" evidence="1">
    <location>
        <begin position="1"/>
        <end position="35"/>
    </location>
</feature>
<proteinExistence type="predicted"/>
<evidence type="ECO:0000256" key="1">
    <source>
        <dbReference type="SAM" id="MobiDB-lite"/>
    </source>
</evidence>
<dbReference type="EMBL" id="KI927816">
    <property type="protein sequence ID" value="ETW32022.1"/>
    <property type="molecule type" value="Genomic_DNA"/>
</dbReference>
<protein>
    <recommendedName>
        <fullName evidence="5">Surface antigen</fullName>
    </recommendedName>
</protein>
<dbReference type="NCBIfam" id="TIGR01477">
    <property type="entry name" value="RIFIN"/>
    <property type="match status" value="1"/>
</dbReference>
<evidence type="ECO:0000256" key="2">
    <source>
        <dbReference type="SAM" id="Phobius"/>
    </source>
</evidence>
<reference evidence="3 4" key="1">
    <citation type="submission" date="2013-02" db="EMBL/GenBank/DDBJ databases">
        <title>The Genome Annotation of Plasmodium falciparum FCH/4.</title>
        <authorList>
            <consortium name="The Broad Institute Genome Sequencing Platform"/>
            <consortium name="The Broad Institute Genome Sequencing Center for Infectious Disease"/>
            <person name="Neafsey D."/>
            <person name="Hoffman S."/>
            <person name="Volkman S."/>
            <person name="Rosenthal P."/>
            <person name="Walker B."/>
            <person name="Young S.K."/>
            <person name="Zeng Q."/>
            <person name="Gargeya S."/>
            <person name="Fitzgerald M."/>
            <person name="Haas B."/>
            <person name="Abouelleil A."/>
            <person name="Allen A.W."/>
            <person name="Alvarado L."/>
            <person name="Arachchi H.M."/>
            <person name="Berlin A.M."/>
            <person name="Chapman S.B."/>
            <person name="Gainer-Dewar J."/>
            <person name="Goldberg J."/>
            <person name="Griggs A."/>
            <person name="Gujja S."/>
            <person name="Hansen M."/>
            <person name="Howarth C."/>
            <person name="Imamovic A."/>
            <person name="Ireland A."/>
            <person name="Larimer J."/>
            <person name="McCowan C."/>
            <person name="Murphy C."/>
            <person name="Pearson M."/>
            <person name="Poon T.W."/>
            <person name="Priest M."/>
            <person name="Roberts A."/>
            <person name="Saif S."/>
            <person name="Shea T."/>
            <person name="Sisk P."/>
            <person name="Sykes S."/>
            <person name="Wortman J."/>
            <person name="Nusbaum C."/>
            <person name="Birren B."/>
        </authorList>
    </citation>
    <scope>NUCLEOTIDE SEQUENCE [LARGE SCALE GENOMIC DNA]</scope>
    <source>
        <strain evidence="3 4">FCH/4</strain>
    </source>
</reference>
<accession>A0A024VU84</accession>
<sequence>MKSVKENFDRQTSERFEEYQERMQEKRQKRKEQCDKNVQEIIEKDKREKSLAQKVEKGCLMCGCGLGGVAASVGIFGSLAVNELKKAALLAATQAAMAEGVAAGLKKGAAKGVAELIGRLKTTFSIKELSPKTLESVFNVTNYTNESHIIETVYMQYESSCVPQYVVAGTDNSICTIVPKLGLDPGNIRATISMRDNIVATVSKIVTEVKDAVANVTKTTTDSVTATLRIEKTGVVDATYASSQIAIIASVVAILIIVLVMVIIYLILRYRRKKKMNKKAQYTKLLNQ</sequence>
<evidence type="ECO:0000313" key="3">
    <source>
        <dbReference type="EMBL" id="ETW32022.1"/>
    </source>
</evidence>
<dbReference type="Proteomes" id="UP000030656">
    <property type="component" value="Unassembled WGS sequence"/>
</dbReference>
<dbReference type="AlphaFoldDB" id="A0A024VU84"/>
<organism evidence="3 4">
    <name type="scientific">Plasmodium falciparum FCH/4</name>
    <dbReference type="NCBI Taxonomy" id="1036724"/>
    <lineage>
        <taxon>Eukaryota</taxon>
        <taxon>Sar</taxon>
        <taxon>Alveolata</taxon>
        <taxon>Apicomplexa</taxon>
        <taxon>Aconoidasida</taxon>
        <taxon>Haemosporida</taxon>
        <taxon>Plasmodiidae</taxon>
        <taxon>Plasmodium</taxon>
        <taxon>Plasmodium (Laverania)</taxon>
    </lineage>
</organism>
<dbReference type="InterPro" id="IPR006373">
    <property type="entry name" value="VSA_Rifin"/>
</dbReference>
<keyword evidence="2" id="KW-1133">Transmembrane helix</keyword>